<comment type="caution">
    <text evidence="5">The sequence shown here is derived from an EMBL/GenBank/DDBJ whole genome shotgun (WGS) entry which is preliminary data.</text>
</comment>
<proteinExistence type="inferred from homology"/>
<keyword evidence="6" id="KW-1185">Reference proteome</keyword>
<accession>A0ABQ8Z0V3</accession>
<dbReference type="EMBL" id="JAOAOG010000076">
    <property type="protein sequence ID" value="KAJ6250440.1"/>
    <property type="molecule type" value="Genomic_DNA"/>
</dbReference>
<evidence type="ECO:0000256" key="4">
    <source>
        <dbReference type="SAM" id="MobiDB-lite"/>
    </source>
</evidence>
<evidence type="ECO:0000256" key="2">
    <source>
        <dbReference type="ARBA" id="ARBA00022980"/>
    </source>
</evidence>
<dbReference type="Pfam" id="PF00935">
    <property type="entry name" value="Ribosomal_L44"/>
    <property type="match status" value="1"/>
</dbReference>
<comment type="similarity">
    <text evidence="1">Belongs to the eukaryotic ribosomal protein eL42 family.</text>
</comment>
<dbReference type="Gene3D" id="3.10.450.80">
    <property type="match status" value="1"/>
</dbReference>
<feature type="region of interest" description="Disordered" evidence="4">
    <location>
        <begin position="23"/>
        <end position="55"/>
    </location>
</feature>
<organism evidence="5 6">
    <name type="scientific">Anaeramoeba flamelloides</name>
    <dbReference type="NCBI Taxonomy" id="1746091"/>
    <lineage>
        <taxon>Eukaryota</taxon>
        <taxon>Metamonada</taxon>
        <taxon>Anaeramoebidae</taxon>
        <taxon>Anaeramoeba</taxon>
    </lineage>
</organism>
<keyword evidence="2 5" id="KW-0689">Ribosomal protein</keyword>
<dbReference type="Proteomes" id="UP001150062">
    <property type="component" value="Unassembled WGS sequence"/>
</dbReference>
<evidence type="ECO:0000313" key="6">
    <source>
        <dbReference type="Proteomes" id="UP001150062"/>
    </source>
</evidence>
<dbReference type="SUPFAM" id="SSF57829">
    <property type="entry name" value="Zn-binding ribosomal proteins"/>
    <property type="match status" value="1"/>
</dbReference>
<reference evidence="5" key="1">
    <citation type="submission" date="2022-08" db="EMBL/GenBank/DDBJ databases">
        <title>Novel sulfate-reducing endosymbionts in the free-living metamonad Anaeramoeba.</title>
        <authorList>
            <person name="Jerlstrom-Hultqvist J."/>
            <person name="Cepicka I."/>
            <person name="Gallot-Lavallee L."/>
            <person name="Salas-Leiva D."/>
            <person name="Curtis B.A."/>
            <person name="Zahonova K."/>
            <person name="Pipaliya S."/>
            <person name="Dacks J."/>
            <person name="Roger A.J."/>
        </authorList>
    </citation>
    <scope>NUCLEOTIDE SEQUENCE</scope>
    <source>
        <strain evidence="5">Schooner1</strain>
    </source>
</reference>
<sequence length="242" mass="28950">MVFWPKTKRTFCRKCKKHTVHKVGTAKKGKESSLSQGRRRYDRKQSGHGGQTKPIFHKKVKQTKKIVAKLTCSKCKQVRVSCVRRCKRFEIADSKGKKNEPTCYYLKISQFPENFSEKQRYLNWRSSTTVFKLKSFCNGLNRYTYKWEKGVDSKICPCCKKKVDDVDHFIWECKKYERARRDWKQKTKKIKKFDYNIIIKKDTDTLLRIMNQKEIYDPTIDYFLTNMTQHAIKKKELKANKT</sequence>
<dbReference type="InterPro" id="IPR053708">
    <property type="entry name" value="Ribosomal_LSU_eL42"/>
</dbReference>
<evidence type="ECO:0000256" key="1">
    <source>
        <dbReference type="ARBA" id="ARBA00009364"/>
    </source>
</evidence>
<dbReference type="InterPro" id="IPR000552">
    <property type="entry name" value="Ribosomal_eL44"/>
</dbReference>
<protein>
    <submittedName>
        <fullName evidence="5">60S ribosomal protein L36A/L44</fullName>
    </submittedName>
</protein>
<dbReference type="InterPro" id="IPR011332">
    <property type="entry name" value="Ribosomal_zn-bd"/>
</dbReference>
<dbReference type="GO" id="GO:0005840">
    <property type="term" value="C:ribosome"/>
    <property type="evidence" value="ECO:0007669"/>
    <property type="project" value="UniProtKB-KW"/>
</dbReference>
<keyword evidence="3" id="KW-0687">Ribonucleoprotein</keyword>
<dbReference type="HAMAP" id="MF_01476">
    <property type="entry name" value="Ribosomal_L44e"/>
    <property type="match status" value="1"/>
</dbReference>
<name>A0ABQ8Z0V3_9EUKA</name>
<evidence type="ECO:0000256" key="3">
    <source>
        <dbReference type="ARBA" id="ARBA00023274"/>
    </source>
</evidence>
<evidence type="ECO:0000313" key="5">
    <source>
        <dbReference type="EMBL" id="KAJ6250440.1"/>
    </source>
</evidence>
<dbReference type="PANTHER" id="PTHR10369">
    <property type="entry name" value="60S RIBOSOMAL PROTEIN L36A/L44"/>
    <property type="match status" value="1"/>
</dbReference>
<gene>
    <name evidence="5" type="ORF">M0813_16059</name>
</gene>